<dbReference type="InterPro" id="IPR046513">
    <property type="entry name" value="DUF6691"/>
</dbReference>
<dbReference type="Pfam" id="PF20398">
    <property type="entry name" value="DUF6691"/>
    <property type="match status" value="1"/>
</dbReference>
<organism evidence="2 3">
    <name type="scientific">Aliiglaciecola litoralis</name>
    <dbReference type="NCBI Taxonomy" id="582857"/>
    <lineage>
        <taxon>Bacteria</taxon>
        <taxon>Pseudomonadati</taxon>
        <taxon>Pseudomonadota</taxon>
        <taxon>Gammaproteobacteria</taxon>
        <taxon>Alteromonadales</taxon>
        <taxon>Alteromonadaceae</taxon>
        <taxon>Aliiglaciecola</taxon>
    </lineage>
</organism>
<evidence type="ECO:0000256" key="1">
    <source>
        <dbReference type="SAM" id="Phobius"/>
    </source>
</evidence>
<feature type="transmembrane region" description="Helical" evidence="1">
    <location>
        <begin position="110"/>
        <end position="130"/>
    </location>
</feature>
<proteinExistence type="predicted"/>
<name>A0ABP3X3Q0_9ALTE</name>
<dbReference type="RefSeq" id="WP_343862137.1">
    <property type="nucleotide sequence ID" value="NZ_BAAAFD010000013.1"/>
</dbReference>
<reference evidence="3" key="1">
    <citation type="journal article" date="2019" name="Int. J. Syst. Evol. Microbiol.">
        <title>The Global Catalogue of Microorganisms (GCM) 10K type strain sequencing project: providing services to taxonomists for standard genome sequencing and annotation.</title>
        <authorList>
            <consortium name="The Broad Institute Genomics Platform"/>
            <consortium name="The Broad Institute Genome Sequencing Center for Infectious Disease"/>
            <person name="Wu L."/>
            <person name="Ma J."/>
        </authorList>
    </citation>
    <scope>NUCLEOTIDE SEQUENCE [LARGE SCALE GENOMIC DNA]</scope>
    <source>
        <strain evidence="3">JCM 15896</strain>
    </source>
</reference>
<feature type="transmembrane region" description="Helical" evidence="1">
    <location>
        <begin position="41"/>
        <end position="59"/>
    </location>
</feature>
<keyword evidence="1" id="KW-1133">Transmembrane helix</keyword>
<dbReference type="Proteomes" id="UP001500359">
    <property type="component" value="Unassembled WGS sequence"/>
</dbReference>
<protein>
    <submittedName>
        <fullName evidence="2">YeeE/YedE family protein</fullName>
    </submittedName>
</protein>
<keyword evidence="1" id="KW-0812">Transmembrane</keyword>
<gene>
    <name evidence="2" type="ORF">GCM10009114_33790</name>
</gene>
<evidence type="ECO:0000313" key="3">
    <source>
        <dbReference type="Proteomes" id="UP001500359"/>
    </source>
</evidence>
<evidence type="ECO:0000313" key="2">
    <source>
        <dbReference type="EMBL" id="GAA0859628.1"/>
    </source>
</evidence>
<accession>A0ABP3X3Q0</accession>
<keyword evidence="3" id="KW-1185">Reference proteome</keyword>
<sequence length="136" mass="14486">MKNLVALVCGILFGAGLNISQMTDPQKVLNFLDLSGQWDPSLILVMGGALVVSALGFMISKKLRKPLLSDEFSIPNKSEITKPLIIGAVLFGFGWGLVGLCPGPAVASLAMPSIELIFFLVSMFLGMFIGKKLKTA</sequence>
<feature type="transmembrane region" description="Helical" evidence="1">
    <location>
        <begin position="80"/>
        <end position="98"/>
    </location>
</feature>
<keyword evidence="1" id="KW-0472">Membrane</keyword>
<dbReference type="EMBL" id="BAAAFD010000013">
    <property type="protein sequence ID" value="GAA0859628.1"/>
    <property type="molecule type" value="Genomic_DNA"/>
</dbReference>
<comment type="caution">
    <text evidence="2">The sequence shown here is derived from an EMBL/GenBank/DDBJ whole genome shotgun (WGS) entry which is preliminary data.</text>
</comment>